<reference evidence="1 2" key="1">
    <citation type="journal article" date="2021" name="Elife">
        <title>Chloroplast acquisition without the gene transfer in kleptoplastic sea slugs, Plakobranchus ocellatus.</title>
        <authorList>
            <person name="Maeda T."/>
            <person name="Takahashi S."/>
            <person name="Yoshida T."/>
            <person name="Shimamura S."/>
            <person name="Takaki Y."/>
            <person name="Nagai Y."/>
            <person name="Toyoda A."/>
            <person name="Suzuki Y."/>
            <person name="Arimoto A."/>
            <person name="Ishii H."/>
            <person name="Satoh N."/>
            <person name="Nishiyama T."/>
            <person name="Hasebe M."/>
            <person name="Maruyama T."/>
            <person name="Minagawa J."/>
            <person name="Obokata J."/>
            <person name="Shigenobu S."/>
        </authorList>
    </citation>
    <scope>NUCLEOTIDE SEQUENCE [LARGE SCALE GENOMIC DNA]</scope>
</reference>
<gene>
    <name evidence="1" type="ORF">PoB_006100200</name>
</gene>
<organism evidence="1 2">
    <name type="scientific">Plakobranchus ocellatus</name>
    <dbReference type="NCBI Taxonomy" id="259542"/>
    <lineage>
        <taxon>Eukaryota</taxon>
        <taxon>Metazoa</taxon>
        <taxon>Spiralia</taxon>
        <taxon>Lophotrochozoa</taxon>
        <taxon>Mollusca</taxon>
        <taxon>Gastropoda</taxon>
        <taxon>Heterobranchia</taxon>
        <taxon>Euthyneura</taxon>
        <taxon>Panpulmonata</taxon>
        <taxon>Sacoglossa</taxon>
        <taxon>Placobranchoidea</taxon>
        <taxon>Plakobranchidae</taxon>
        <taxon>Plakobranchus</taxon>
    </lineage>
</organism>
<accession>A0AAV4CRJ3</accession>
<sequence length="190" mass="21322">MIVCIIFCKQSKTESRRLHTKTPYRPISWYTHTHTHTEEVGEHIHTHSLAECIDPVASVAASGPGSLIADRYKNQSTYRSPLNNNKKEPVKLLVVLSSPTQKTASQVPSQIRPAGRCAAHAPRSRSARALGEEKHTTNHTWINCRVDWHRPSGNSTSLDVTQQRETYTLPASRKVRRSCSTVHLTLNIDP</sequence>
<protein>
    <submittedName>
        <fullName evidence="1">Uncharacterized protein</fullName>
    </submittedName>
</protein>
<proteinExistence type="predicted"/>
<keyword evidence="2" id="KW-1185">Reference proteome</keyword>
<comment type="caution">
    <text evidence="1">The sequence shown here is derived from an EMBL/GenBank/DDBJ whole genome shotgun (WGS) entry which is preliminary data.</text>
</comment>
<evidence type="ECO:0000313" key="1">
    <source>
        <dbReference type="EMBL" id="GFO34497.1"/>
    </source>
</evidence>
<name>A0AAV4CRJ3_9GAST</name>
<evidence type="ECO:0000313" key="2">
    <source>
        <dbReference type="Proteomes" id="UP000735302"/>
    </source>
</evidence>
<dbReference type="Proteomes" id="UP000735302">
    <property type="component" value="Unassembled WGS sequence"/>
</dbReference>
<dbReference type="AlphaFoldDB" id="A0AAV4CRJ3"/>
<dbReference type="EMBL" id="BLXT01006904">
    <property type="protein sequence ID" value="GFO34497.1"/>
    <property type="molecule type" value="Genomic_DNA"/>
</dbReference>